<reference evidence="3 4" key="1">
    <citation type="submission" date="2023-02" db="EMBL/GenBank/DDBJ databases">
        <title>Gemone sequence of Telluria chitinolytica ACM 3522T.</title>
        <authorList>
            <person name="Frediansyah A."/>
            <person name="Miess H."/>
            <person name="Gross H."/>
        </authorList>
    </citation>
    <scope>NUCLEOTIDE SEQUENCE [LARGE SCALE GENOMIC DNA]</scope>
    <source>
        <strain evidence="3 4">ACM 3522</strain>
    </source>
</reference>
<dbReference type="RefSeq" id="WP_277418457.1">
    <property type="nucleotide sequence ID" value="NZ_CP119083.1"/>
</dbReference>
<keyword evidence="4" id="KW-1185">Reference proteome</keyword>
<keyword evidence="2" id="KW-0732">Signal</keyword>
<accession>A0ABY8BLP1</accession>
<feature type="chain" id="PRO_5047077103" evidence="2">
    <location>
        <begin position="20"/>
        <end position="84"/>
    </location>
</feature>
<name>A0ABY8BLP1_9BURK</name>
<dbReference type="EMBL" id="CP119083">
    <property type="protein sequence ID" value="WEF35811.1"/>
    <property type="molecule type" value="Genomic_DNA"/>
</dbReference>
<keyword evidence="1" id="KW-0472">Membrane</keyword>
<proteinExistence type="predicted"/>
<feature type="signal peptide" evidence="2">
    <location>
        <begin position="1"/>
        <end position="19"/>
    </location>
</feature>
<keyword evidence="1" id="KW-0812">Transmembrane</keyword>
<evidence type="ECO:0000313" key="4">
    <source>
        <dbReference type="Proteomes" id="UP001216510"/>
    </source>
</evidence>
<evidence type="ECO:0000256" key="2">
    <source>
        <dbReference type="SAM" id="SignalP"/>
    </source>
</evidence>
<gene>
    <name evidence="3" type="ORF">PX653_14005</name>
</gene>
<sequence>MKSLFASLSLAMACVTAHGAEPVPVLELPGLTREWDAPAVDPVGVAVSTPAQPVPEPGVLPMLAVGAVLVALRLGRKRRNDTFK</sequence>
<dbReference type="NCBIfam" id="TIGR02595">
    <property type="entry name" value="PEP_CTERM"/>
    <property type="match status" value="1"/>
</dbReference>
<protein>
    <submittedName>
        <fullName evidence="3">PEP-CTERM sorting domain-containing protein</fullName>
    </submittedName>
</protein>
<organism evidence="3 4">
    <name type="scientific">Pseudoduganella chitinolytica</name>
    <dbReference type="NCBI Taxonomy" id="34070"/>
    <lineage>
        <taxon>Bacteria</taxon>
        <taxon>Pseudomonadati</taxon>
        <taxon>Pseudomonadota</taxon>
        <taxon>Betaproteobacteria</taxon>
        <taxon>Burkholderiales</taxon>
        <taxon>Oxalobacteraceae</taxon>
        <taxon>Telluria group</taxon>
        <taxon>Pseudoduganella</taxon>
    </lineage>
</organism>
<dbReference type="InterPro" id="IPR013424">
    <property type="entry name" value="Ice-binding_C"/>
</dbReference>
<keyword evidence="1" id="KW-1133">Transmembrane helix</keyword>
<evidence type="ECO:0000313" key="3">
    <source>
        <dbReference type="EMBL" id="WEF35811.1"/>
    </source>
</evidence>
<dbReference type="Proteomes" id="UP001216510">
    <property type="component" value="Chromosome"/>
</dbReference>
<evidence type="ECO:0000256" key="1">
    <source>
        <dbReference type="SAM" id="Phobius"/>
    </source>
</evidence>
<feature type="transmembrane region" description="Helical" evidence="1">
    <location>
        <begin position="58"/>
        <end position="75"/>
    </location>
</feature>